<name>A0A382P5E0_9ZZZZ</name>
<feature type="compositionally biased region" description="Pro residues" evidence="1">
    <location>
        <begin position="32"/>
        <end position="53"/>
    </location>
</feature>
<reference evidence="2" key="1">
    <citation type="submission" date="2018-05" db="EMBL/GenBank/DDBJ databases">
        <authorList>
            <person name="Lanie J.A."/>
            <person name="Ng W.-L."/>
            <person name="Kazmierczak K.M."/>
            <person name="Andrzejewski T.M."/>
            <person name="Davidsen T.M."/>
            <person name="Wayne K.J."/>
            <person name="Tettelin H."/>
            <person name="Glass J.I."/>
            <person name="Rusch D."/>
            <person name="Podicherti R."/>
            <person name="Tsui H.-C.T."/>
            <person name="Winkler M.E."/>
        </authorList>
    </citation>
    <scope>NUCLEOTIDE SEQUENCE</scope>
</reference>
<dbReference type="AlphaFoldDB" id="A0A382P5E0"/>
<feature type="region of interest" description="Disordered" evidence="1">
    <location>
        <begin position="1"/>
        <end position="69"/>
    </location>
</feature>
<gene>
    <name evidence="2" type="ORF">METZ01_LOCUS319905</name>
</gene>
<dbReference type="EMBL" id="UINC01104129">
    <property type="protein sequence ID" value="SVC67051.1"/>
    <property type="molecule type" value="Genomic_DNA"/>
</dbReference>
<feature type="compositionally biased region" description="Low complexity" evidence="1">
    <location>
        <begin position="22"/>
        <end position="31"/>
    </location>
</feature>
<sequence>MSDESKSEKPASPPPSAGIRGVSPVPSASTPKPAPKPKVPPAAPTGPADPAPPEDVSEPGFLTQLRTAH</sequence>
<evidence type="ECO:0000313" key="2">
    <source>
        <dbReference type="EMBL" id="SVC67051.1"/>
    </source>
</evidence>
<proteinExistence type="predicted"/>
<organism evidence="2">
    <name type="scientific">marine metagenome</name>
    <dbReference type="NCBI Taxonomy" id="408172"/>
    <lineage>
        <taxon>unclassified sequences</taxon>
        <taxon>metagenomes</taxon>
        <taxon>ecological metagenomes</taxon>
    </lineage>
</organism>
<feature type="non-terminal residue" evidence="2">
    <location>
        <position position="69"/>
    </location>
</feature>
<evidence type="ECO:0000256" key="1">
    <source>
        <dbReference type="SAM" id="MobiDB-lite"/>
    </source>
</evidence>
<accession>A0A382P5E0</accession>
<protein>
    <submittedName>
        <fullName evidence="2">Uncharacterized protein</fullName>
    </submittedName>
</protein>